<name>A0A6J4R646_9ACTN</name>
<protein>
    <submittedName>
        <fullName evidence="3">Uncharacterized protein</fullName>
    </submittedName>
</protein>
<keyword evidence="2" id="KW-0812">Transmembrane</keyword>
<feature type="compositionally biased region" description="Polar residues" evidence="1">
    <location>
        <begin position="74"/>
        <end position="88"/>
    </location>
</feature>
<feature type="region of interest" description="Disordered" evidence="1">
    <location>
        <begin position="33"/>
        <end position="59"/>
    </location>
</feature>
<dbReference type="AlphaFoldDB" id="A0A6J4R646"/>
<reference evidence="3" key="1">
    <citation type="submission" date="2020-02" db="EMBL/GenBank/DDBJ databases">
        <authorList>
            <person name="Meier V. D."/>
        </authorList>
    </citation>
    <scope>NUCLEOTIDE SEQUENCE</scope>
    <source>
        <strain evidence="3">AVDCRST_MAG28</strain>
    </source>
</reference>
<feature type="compositionally biased region" description="Basic and acidic residues" evidence="1">
    <location>
        <begin position="164"/>
        <end position="174"/>
    </location>
</feature>
<feature type="transmembrane region" description="Helical" evidence="2">
    <location>
        <begin position="7"/>
        <end position="26"/>
    </location>
</feature>
<dbReference type="EMBL" id="CADCVE010000103">
    <property type="protein sequence ID" value="CAA9465345.1"/>
    <property type="molecule type" value="Genomic_DNA"/>
</dbReference>
<evidence type="ECO:0000256" key="2">
    <source>
        <dbReference type="SAM" id="Phobius"/>
    </source>
</evidence>
<feature type="region of interest" description="Disordered" evidence="1">
    <location>
        <begin position="137"/>
        <end position="182"/>
    </location>
</feature>
<organism evidence="3">
    <name type="scientific">uncultured Rubrobacteraceae bacterium</name>
    <dbReference type="NCBI Taxonomy" id="349277"/>
    <lineage>
        <taxon>Bacteria</taxon>
        <taxon>Bacillati</taxon>
        <taxon>Actinomycetota</taxon>
        <taxon>Rubrobacteria</taxon>
        <taxon>Rubrobacterales</taxon>
        <taxon>Rubrobacteraceae</taxon>
        <taxon>environmental samples</taxon>
    </lineage>
</organism>
<keyword evidence="2" id="KW-0472">Membrane</keyword>
<evidence type="ECO:0000313" key="3">
    <source>
        <dbReference type="EMBL" id="CAA9465345.1"/>
    </source>
</evidence>
<feature type="compositionally biased region" description="Low complexity" evidence="1">
    <location>
        <begin position="37"/>
        <end position="52"/>
    </location>
</feature>
<gene>
    <name evidence="3" type="ORF">AVDCRST_MAG28-4006</name>
</gene>
<evidence type="ECO:0000256" key="1">
    <source>
        <dbReference type="SAM" id="MobiDB-lite"/>
    </source>
</evidence>
<keyword evidence="2" id="KW-1133">Transmembrane helix</keyword>
<sequence>MGIGWREVLGLLIGLGLCYVILDYALTNAPQNREMASEQTSEATEQQSTTSETPDENTRAVTVRVTGSAGQSFGANYGNLSSSRSVEGTTPAEYEARVSSSPGDYVSATAWKTTGDSSEIRVQLVIDGTVVRDAATTKDYGATGARWNSNDPIEPVAPQPAETVPEKQKQKKAGEPSVPQPK</sequence>
<proteinExistence type="predicted"/>
<feature type="region of interest" description="Disordered" evidence="1">
    <location>
        <begin position="74"/>
        <end position="101"/>
    </location>
</feature>
<accession>A0A6J4R646</accession>